<keyword evidence="2" id="KW-1185">Reference proteome</keyword>
<dbReference type="AlphaFoldDB" id="A0A5N6MZM6"/>
<organism evidence="1 2">
    <name type="scientific">Mikania micrantha</name>
    <name type="common">bitter vine</name>
    <dbReference type="NCBI Taxonomy" id="192012"/>
    <lineage>
        <taxon>Eukaryota</taxon>
        <taxon>Viridiplantae</taxon>
        <taxon>Streptophyta</taxon>
        <taxon>Embryophyta</taxon>
        <taxon>Tracheophyta</taxon>
        <taxon>Spermatophyta</taxon>
        <taxon>Magnoliopsida</taxon>
        <taxon>eudicotyledons</taxon>
        <taxon>Gunneridae</taxon>
        <taxon>Pentapetalae</taxon>
        <taxon>asterids</taxon>
        <taxon>campanulids</taxon>
        <taxon>Asterales</taxon>
        <taxon>Asteraceae</taxon>
        <taxon>Asteroideae</taxon>
        <taxon>Heliantheae alliance</taxon>
        <taxon>Eupatorieae</taxon>
        <taxon>Mikania</taxon>
    </lineage>
</organism>
<dbReference type="Proteomes" id="UP000326396">
    <property type="component" value="Linkage Group LG4"/>
</dbReference>
<proteinExistence type="predicted"/>
<protein>
    <recommendedName>
        <fullName evidence="3">Serine-threonine/tyrosine-protein kinase catalytic domain-containing protein</fullName>
    </recommendedName>
</protein>
<comment type="caution">
    <text evidence="1">The sequence shown here is derived from an EMBL/GenBank/DDBJ whole genome shotgun (WGS) entry which is preliminary data.</text>
</comment>
<dbReference type="GO" id="GO:0004714">
    <property type="term" value="F:transmembrane receptor protein tyrosine kinase activity"/>
    <property type="evidence" value="ECO:0007669"/>
    <property type="project" value="InterPro"/>
</dbReference>
<dbReference type="OrthoDB" id="4062651at2759"/>
<name>A0A5N6MZM6_9ASTR</name>
<reference evidence="1 2" key="1">
    <citation type="submission" date="2019-05" db="EMBL/GenBank/DDBJ databases">
        <title>Mikania micrantha, genome provides insights into the molecular mechanism of rapid growth.</title>
        <authorList>
            <person name="Liu B."/>
        </authorList>
    </citation>
    <scope>NUCLEOTIDE SEQUENCE [LARGE SCALE GENOMIC DNA]</scope>
    <source>
        <strain evidence="1">NLD-2019</strain>
        <tissue evidence="1">Leaf</tissue>
    </source>
</reference>
<dbReference type="GO" id="GO:0005886">
    <property type="term" value="C:plasma membrane"/>
    <property type="evidence" value="ECO:0007669"/>
    <property type="project" value="TreeGrafter"/>
</dbReference>
<dbReference type="InterPro" id="IPR045272">
    <property type="entry name" value="ANXUR1/2-like"/>
</dbReference>
<dbReference type="InterPro" id="IPR011009">
    <property type="entry name" value="Kinase-like_dom_sf"/>
</dbReference>
<dbReference type="SUPFAM" id="SSF56112">
    <property type="entry name" value="Protein kinase-like (PK-like)"/>
    <property type="match status" value="1"/>
</dbReference>
<sequence length="99" mass="11312">MGKNSSLVRWAQSSVKEGRLKHIIDPYIRDEISPTCLKAFVQITESCLDDRPEHRPTMSEVVSTLESVLNLQEKANKLLQVAGKQWRTHFKPWGDGRPP</sequence>
<dbReference type="GO" id="GO:0009506">
    <property type="term" value="C:plasmodesma"/>
    <property type="evidence" value="ECO:0007669"/>
    <property type="project" value="TreeGrafter"/>
</dbReference>
<accession>A0A5N6MZM6</accession>
<gene>
    <name evidence="1" type="ORF">E3N88_28292</name>
</gene>
<dbReference type="PANTHER" id="PTHR27003">
    <property type="entry name" value="OS07G0166700 PROTEIN"/>
    <property type="match status" value="1"/>
</dbReference>
<evidence type="ECO:0008006" key="3">
    <source>
        <dbReference type="Google" id="ProtNLM"/>
    </source>
</evidence>
<evidence type="ECO:0000313" key="1">
    <source>
        <dbReference type="EMBL" id="KAD4179701.1"/>
    </source>
</evidence>
<evidence type="ECO:0000313" key="2">
    <source>
        <dbReference type="Proteomes" id="UP000326396"/>
    </source>
</evidence>
<dbReference type="EMBL" id="SZYD01000014">
    <property type="protein sequence ID" value="KAD4179701.1"/>
    <property type="molecule type" value="Genomic_DNA"/>
</dbReference>
<dbReference type="Gene3D" id="1.10.510.10">
    <property type="entry name" value="Transferase(Phosphotransferase) domain 1"/>
    <property type="match status" value="1"/>
</dbReference>
<dbReference type="PANTHER" id="PTHR27003:SF342">
    <property type="entry name" value="TYROSINE-PROTEIN KINASE, CSF-1_PDGF RECEPTOR FAMILY-RELATED"/>
    <property type="match status" value="1"/>
</dbReference>